<reference evidence="2 3" key="1">
    <citation type="journal article" date="2019" name="Commun. Biol.">
        <title>The bagworm genome reveals a unique fibroin gene that provides high tensile strength.</title>
        <authorList>
            <person name="Kono N."/>
            <person name="Nakamura H."/>
            <person name="Ohtoshi R."/>
            <person name="Tomita M."/>
            <person name="Numata K."/>
            <person name="Arakawa K."/>
        </authorList>
    </citation>
    <scope>NUCLEOTIDE SEQUENCE [LARGE SCALE GENOMIC DNA]</scope>
</reference>
<evidence type="ECO:0000256" key="1">
    <source>
        <dbReference type="SAM" id="MobiDB-lite"/>
    </source>
</evidence>
<dbReference type="EMBL" id="BGZK01001510">
    <property type="protein sequence ID" value="GBP81414.1"/>
    <property type="molecule type" value="Genomic_DNA"/>
</dbReference>
<organism evidence="2 3">
    <name type="scientific">Eumeta variegata</name>
    <name type="common">Bagworm moth</name>
    <name type="synonym">Eumeta japonica</name>
    <dbReference type="NCBI Taxonomy" id="151549"/>
    <lineage>
        <taxon>Eukaryota</taxon>
        <taxon>Metazoa</taxon>
        <taxon>Ecdysozoa</taxon>
        <taxon>Arthropoda</taxon>
        <taxon>Hexapoda</taxon>
        <taxon>Insecta</taxon>
        <taxon>Pterygota</taxon>
        <taxon>Neoptera</taxon>
        <taxon>Endopterygota</taxon>
        <taxon>Lepidoptera</taxon>
        <taxon>Glossata</taxon>
        <taxon>Ditrysia</taxon>
        <taxon>Tineoidea</taxon>
        <taxon>Psychidae</taxon>
        <taxon>Oiketicinae</taxon>
        <taxon>Eumeta</taxon>
    </lineage>
</organism>
<dbReference type="AlphaFoldDB" id="A0A4C1Z306"/>
<dbReference type="Proteomes" id="UP000299102">
    <property type="component" value="Unassembled WGS sequence"/>
</dbReference>
<accession>A0A4C1Z306</accession>
<gene>
    <name evidence="2" type="ORF">EVAR_59416_1</name>
</gene>
<feature type="region of interest" description="Disordered" evidence="1">
    <location>
        <begin position="67"/>
        <end position="128"/>
    </location>
</feature>
<keyword evidence="3" id="KW-1185">Reference proteome</keyword>
<evidence type="ECO:0000313" key="3">
    <source>
        <dbReference type="Proteomes" id="UP000299102"/>
    </source>
</evidence>
<comment type="caution">
    <text evidence="2">The sequence shown here is derived from an EMBL/GenBank/DDBJ whole genome shotgun (WGS) entry which is preliminary data.</text>
</comment>
<evidence type="ECO:0000313" key="2">
    <source>
        <dbReference type="EMBL" id="GBP81414.1"/>
    </source>
</evidence>
<proteinExistence type="predicted"/>
<name>A0A4C1Z306_EUMVA</name>
<protein>
    <submittedName>
        <fullName evidence="2">Uncharacterized protein</fullName>
    </submittedName>
</protein>
<sequence length="202" mass="21953">MKCQTGRLHPPTAGRTNCCKVPPQARNFRIVVALLKERDEPRPGDIAFIGVWGRAVPLAPRRLLKFHGARRPRPPAPEPRAARAGRRARPRTFALGARFSPRAHGPPTVRDRRDTSDSSVSSLKREEGPLTCLDAHRSAAERDVGRSAANNFEFGIVRSINIVLNPELRSTAGGVDVVVGMALTTPPAGAAGARRLGRTREQ</sequence>